<dbReference type="Proteomes" id="UP001596157">
    <property type="component" value="Unassembled WGS sequence"/>
</dbReference>
<proteinExistence type="predicted"/>
<organism evidence="1 2">
    <name type="scientific">Actinokineospora guangxiensis</name>
    <dbReference type="NCBI Taxonomy" id="1490288"/>
    <lineage>
        <taxon>Bacteria</taxon>
        <taxon>Bacillati</taxon>
        <taxon>Actinomycetota</taxon>
        <taxon>Actinomycetes</taxon>
        <taxon>Pseudonocardiales</taxon>
        <taxon>Pseudonocardiaceae</taxon>
        <taxon>Actinokineospora</taxon>
    </lineage>
</organism>
<reference evidence="2" key="1">
    <citation type="journal article" date="2019" name="Int. J. Syst. Evol. Microbiol.">
        <title>The Global Catalogue of Microorganisms (GCM) 10K type strain sequencing project: providing services to taxonomists for standard genome sequencing and annotation.</title>
        <authorList>
            <consortium name="The Broad Institute Genomics Platform"/>
            <consortium name="The Broad Institute Genome Sequencing Center for Infectious Disease"/>
            <person name="Wu L."/>
            <person name="Ma J."/>
        </authorList>
    </citation>
    <scope>NUCLEOTIDE SEQUENCE [LARGE SCALE GENOMIC DNA]</scope>
    <source>
        <strain evidence="2">CCUG 59778</strain>
    </source>
</reference>
<evidence type="ECO:0000313" key="2">
    <source>
        <dbReference type="Proteomes" id="UP001596157"/>
    </source>
</evidence>
<name>A0ABW0ELQ2_9PSEU</name>
<dbReference type="Pfam" id="PF12686">
    <property type="entry name" value="DUF3800"/>
    <property type="match status" value="1"/>
</dbReference>
<dbReference type="RefSeq" id="WP_378245183.1">
    <property type="nucleotide sequence ID" value="NZ_JBHSKF010000003.1"/>
</dbReference>
<accession>A0ABW0ELQ2</accession>
<gene>
    <name evidence="1" type="ORF">ACFPM7_07185</name>
</gene>
<keyword evidence="2" id="KW-1185">Reference proteome</keyword>
<comment type="caution">
    <text evidence="1">The sequence shown here is derived from an EMBL/GenBank/DDBJ whole genome shotgun (WGS) entry which is preliminary data.</text>
</comment>
<sequence>MRLIYVDESYCKACYYVVALLVPETSVRPLGAALDTVVIDASWGYGGINSQAELHGYDLFHAQRDWEPLKTMARARIGIYGKALQAIADHDVRVIIRGVMSRRLVQRYGERASHPHSVTLWHLLERCDEYLEQVGDVGLAIADEPGQADQQPEYRKSLRDFQLTGTRGYRSRQITRIVDTIYFAPSTASRLVQAADLIAFLHHRMETETNTDTRVVKANNALWARIAPRVIHSRCWIP</sequence>
<protein>
    <submittedName>
        <fullName evidence="1">DUF3800 domain-containing protein</fullName>
    </submittedName>
</protein>
<evidence type="ECO:0000313" key="1">
    <source>
        <dbReference type="EMBL" id="MFC5286830.1"/>
    </source>
</evidence>
<dbReference type="EMBL" id="JBHSKF010000003">
    <property type="protein sequence ID" value="MFC5286830.1"/>
    <property type="molecule type" value="Genomic_DNA"/>
</dbReference>
<dbReference type="InterPro" id="IPR024524">
    <property type="entry name" value="DUF3800"/>
</dbReference>